<keyword evidence="11" id="KW-1185">Reference proteome</keyword>
<feature type="transmembrane region" description="Helical" evidence="8">
    <location>
        <begin position="39"/>
        <end position="67"/>
    </location>
</feature>
<dbReference type="InterPro" id="IPR036259">
    <property type="entry name" value="MFS_trans_sf"/>
</dbReference>
<comment type="subcellular location">
    <subcellularLocation>
        <location evidence="1">Endomembrane system</location>
        <topology evidence="1">Multi-pass membrane protein</topology>
    </subcellularLocation>
</comment>
<organism evidence="10 11">
    <name type="scientific">Glonium stellatum</name>
    <dbReference type="NCBI Taxonomy" id="574774"/>
    <lineage>
        <taxon>Eukaryota</taxon>
        <taxon>Fungi</taxon>
        <taxon>Dikarya</taxon>
        <taxon>Ascomycota</taxon>
        <taxon>Pezizomycotina</taxon>
        <taxon>Dothideomycetes</taxon>
        <taxon>Pleosporomycetidae</taxon>
        <taxon>Gloniales</taxon>
        <taxon>Gloniaceae</taxon>
        <taxon>Glonium</taxon>
    </lineage>
</organism>
<keyword evidence="4 8" id="KW-0812">Transmembrane</keyword>
<dbReference type="InterPro" id="IPR011701">
    <property type="entry name" value="MFS"/>
</dbReference>
<proteinExistence type="inferred from homology"/>
<evidence type="ECO:0000256" key="7">
    <source>
        <dbReference type="SAM" id="MobiDB-lite"/>
    </source>
</evidence>
<evidence type="ECO:0000256" key="1">
    <source>
        <dbReference type="ARBA" id="ARBA00004127"/>
    </source>
</evidence>
<dbReference type="FunFam" id="1.20.1720.10:FF:000013">
    <property type="entry name" value="Related to multidrug resistance proteins"/>
    <property type="match status" value="1"/>
</dbReference>
<feature type="transmembrane region" description="Helical" evidence="8">
    <location>
        <begin position="509"/>
        <end position="529"/>
    </location>
</feature>
<evidence type="ECO:0000259" key="9">
    <source>
        <dbReference type="PROSITE" id="PS50850"/>
    </source>
</evidence>
<feature type="transmembrane region" description="Helical" evidence="8">
    <location>
        <begin position="73"/>
        <end position="94"/>
    </location>
</feature>
<feature type="transmembrane region" description="Helical" evidence="8">
    <location>
        <begin position="303"/>
        <end position="323"/>
    </location>
</feature>
<reference evidence="10 11" key="1">
    <citation type="journal article" date="2016" name="Nat. Commun.">
        <title>Ectomycorrhizal ecology is imprinted in the genome of the dominant symbiotic fungus Cenococcum geophilum.</title>
        <authorList>
            <consortium name="DOE Joint Genome Institute"/>
            <person name="Peter M."/>
            <person name="Kohler A."/>
            <person name="Ohm R.A."/>
            <person name="Kuo A."/>
            <person name="Krutzmann J."/>
            <person name="Morin E."/>
            <person name="Arend M."/>
            <person name="Barry K.W."/>
            <person name="Binder M."/>
            <person name="Choi C."/>
            <person name="Clum A."/>
            <person name="Copeland A."/>
            <person name="Grisel N."/>
            <person name="Haridas S."/>
            <person name="Kipfer T."/>
            <person name="LaButti K."/>
            <person name="Lindquist E."/>
            <person name="Lipzen A."/>
            <person name="Maire R."/>
            <person name="Meier B."/>
            <person name="Mihaltcheva S."/>
            <person name="Molinier V."/>
            <person name="Murat C."/>
            <person name="Poggeler S."/>
            <person name="Quandt C.A."/>
            <person name="Sperisen C."/>
            <person name="Tritt A."/>
            <person name="Tisserant E."/>
            <person name="Crous P.W."/>
            <person name="Henrissat B."/>
            <person name="Nehls U."/>
            <person name="Egli S."/>
            <person name="Spatafora J.W."/>
            <person name="Grigoriev I.V."/>
            <person name="Martin F.M."/>
        </authorList>
    </citation>
    <scope>NUCLEOTIDE SEQUENCE [LARGE SCALE GENOMIC DNA]</scope>
    <source>
        <strain evidence="10 11">CBS 207.34</strain>
    </source>
</reference>
<dbReference type="EMBL" id="KV748569">
    <property type="protein sequence ID" value="OCL14470.1"/>
    <property type="molecule type" value="Genomic_DNA"/>
</dbReference>
<keyword evidence="3" id="KW-0813">Transport</keyword>
<feature type="transmembrane region" description="Helical" evidence="8">
    <location>
        <begin position="400"/>
        <end position="419"/>
    </location>
</feature>
<feature type="region of interest" description="Disordered" evidence="7">
    <location>
        <begin position="1"/>
        <end position="23"/>
    </location>
</feature>
<evidence type="ECO:0000256" key="8">
    <source>
        <dbReference type="SAM" id="Phobius"/>
    </source>
</evidence>
<dbReference type="GO" id="GO:0012505">
    <property type="term" value="C:endomembrane system"/>
    <property type="evidence" value="ECO:0007669"/>
    <property type="project" value="UniProtKB-SubCell"/>
</dbReference>
<dbReference type="AlphaFoldDB" id="A0A8E2FC61"/>
<protein>
    <submittedName>
        <fullName evidence="10">Putative MFS drug transporter</fullName>
    </submittedName>
</protein>
<dbReference type="PANTHER" id="PTHR23501">
    <property type="entry name" value="MAJOR FACILITATOR SUPERFAMILY"/>
    <property type="match status" value="1"/>
</dbReference>
<feature type="transmembrane region" description="Helical" evidence="8">
    <location>
        <begin position="370"/>
        <end position="388"/>
    </location>
</feature>
<feature type="domain" description="Major facilitator superfamily (MFS) profile" evidence="9">
    <location>
        <begin position="42"/>
        <end position="533"/>
    </location>
</feature>
<feature type="transmembrane region" description="Helical" evidence="8">
    <location>
        <begin position="132"/>
        <end position="153"/>
    </location>
</feature>
<accession>A0A8E2FC61</accession>
<keyword evidence="5 8" id="KW-1133">Transmembrane helix</keyword>
<feature type="transmembrane region" description="Helical" evidence="8">
    <location>
        <begin position="263"/>
        <end position="283"/>
    </location>
</feature>
<dbReference type="Gene3D" id="1.20.1250.20">
    <property type="entry name" value="MFS general substrate transporter like domains"/>
    <property type="match status" value="1"/>
</dbReference>
<sequence>MSIQEPSKLTRTKEDGSSPNPDGVVQFNEQTNYLPKKRIITIFLACASVDMAALIDQTSLAACVSIIGKEFGANSQVAWISGAYFLTSTSFQLIYGRLSDIWSRKLVLLSGLLIFFVGSLAASLSQSIIQLIVFRAFTGIGGGGLMTVAQMIVSDVVTLKERGKYQGILGAVVALSNGIGPVIGGAIAEKSKDSWRWIFRLNLFTTLLTTGCVIFFMPLRKVEGSWKQKLKAIDFIGIILALAGSSLLVLALTWAGGDYSWDSAHVITTLTVGALVTLAFTLWQWNGTSKPLIPFHIFKRRIVNGACLTMFINGWGFLMQIYYIPMFYQLVCQYSAVKSASLLLPITIIQTFSSTFSGMVVHWTGRYRESIIFGWIAWSIGLGLFSTLNETSGLAKQIGYAVLTGVGVGQTLQPSLIAVQSGVERRDMAVVTGTRNFVRNLGGTLGLAVSGSIVNNCVRSALVSYNLSSSAMHNALNDPQLILNSIVPGSEAVNIRGAILFGFKKGFRVVFIVGASLASFAVILAIFLMPQVDLDRPDDEKLKQEGKQRHEAMKKKKRSKDHAGTAEEALQNADEKSHG</sequence>
<comment type="similarity">
    <text evidence="2">Belongs to the major facilitator superfamily.</text>
</comment>
<evidence type="ECO:0000256" key="3">
    <source>
        <dbReference type="ARBA" id="ARBA00022448"/>
    </source>
</evidence>
<dbReference type="SUPFAM" id="SSF103473">
    <property type="entry name" value="MFS general substrate transporter"/>
    <property type="match status" value="1"/>
</dbReference>
<feature type="compositionally biased region" description="Basic and acidic residues" evidence="7">
    <location>
        <begin position="537"/>
        <end position="551"/>
    </location>
</feature>
<evidence type="ECO:0000256" key="6">
    <source>
        <dbReference type="ARBA" id="ARBA00023136"/>
    </source>
</evidence>
<feature type="transmembrane region" description="Helical" evidence="8">
    <location>
        <begin position="106"/>
        <end position="126"/>
    </location>
</feature>
<dbReference type="GO" id="GO:0005886">
    <property type="term" value="C:plasma membrane"/>
    <property type="evidence" value="ECO:0007669"/>
    <property type="project" value="TreeGrafter"/>
</dbReference>
<feature type="transmembrane region" description="Helical" evidence="8">
    <location>
        <begin position="232"/>
        <end position="257"/>
    </location>
</feature>
<evidence type="ECO:0000256" key="5">
    <source>
        <dbReference type="ARBA" id="ARBA00022989"/>
    </source>
</evidence>
<evidence type="ECO:0000256" key="4">
    <source>
        <dbReference type="ARBA" id="ARBA00022692"/>
    </source>
</evidence>
<feature type="transmembrane region" description="Helical" evidence="8">
    <location>
        <begin position="343"/>
        <end position="363"/>
    </location>
</feature>
<dbReference type="InterPro" id="IPR020846">
    <property type="entry name" value="MFS_dom"/>
</dbReference>
<gene>
    <name evidence="10" type="ORF">AOQ84DRAFT_308868</name>
</gene>
<dbReference type="PRINTS" id="PR01036">
    <property type="entry name" value="TCRTETB"/>
</dbReference>
<dbReference type="Pfam" id="PF07690">
    <property type="entry name" value="MFS_1"/>
    <property type="match status" value="1"/>
</dbReference>
<dbReference type="CDD" id="cd17502">
    <property type="entry name" value="MFS_Azr1_MDR_like"/>
    <property type="match status" value="1"/>
</dbReference>
<feature type="transmembrane region" description="Helical" evidence="8">
    <location>
        <begin position="165"/>
        <end position="187"/>
    </location>
</feature>
<feature type="region of interest" description="Disordered" evidence="7">
    <location>
        <begin position="537"/>
        <end position="579"/>
    </location>
</feature>
<evidence type="ECO:0000313" key="10">
    <source>
        <dbReference type="EMBL" id="OCL14470.1"/>
    </source>
</evidence>
<dbReference type="Proteomes" id="UP000250140">
    <property type="component" value="Unassembled WGS sequence"/>
</dbReference>
<dbReference type="GO" id="GO:0046943">
    <property type="term" value="F:carboxylic acid transmembrane transporter activity"/>
    <property type="evidence" value="ECO:0007669"/>
    <property type="project" value="UniProtKB-ARBA"/>
</dbReference>
<dbReference type="PANTHER" id="PTHR23501:SF189">
    <property type="entry name" value="DRUG TRANSPORTER, PUTATIVE (AFU_ORTHOLOGUE AFUA_4G03920)-RELATED"/>
    <property type="match status" value="1"/>
</dbReference>
<dbReference type="Gene3D" id="1.20.1720.10">
    <property type="entry name" value="Multidrug resistance protein D"/>
    <property type="match status" value="1"/>
</dbReference>
<name>A0A8E2FC61_9PEZI</name>
<evidence type="ECO:0000256" key="2">
    <source>
        <dbReference type="ARBA" id="ARBA00008335"/>
    </source>
</evidence>
<evidence type="ECO:0000313" key="11">
    <source>
        <dbReference type="Proteomes" id="UP000250140"/>
    </source>
</evidence>
<keyword evidence="6 8" id="KW-0472">Membrane</keyword>
<feature type="transmembrane region" description="Helical" evidence="8">
    <location>
        <begin position="199"/>
        <end position="220"/>
    </location>
</feature>
<dbReference type="PROSITE" id="PS50850">
    <property type="entry name" value="MFS"/>
    <property type="match status" value="1"/>
</dbReference>
<dbReference type="OrthoDB" id="6770063at2759"/>